<reference evidence="2" key="2">
    <citation type="submission" date="2016-05" db="EMBL/GenBank/DDBJ databases">
        <title>Comparative analysis highlights variable genome content of wheat rusts and divergence of the mating loci.</title>
        <authorList>
            <person name="Cuomo C.A."/>
            <person name="Bakkeren G."/>
            <person name="Szabo L."/>
            <person name="Khalil H."/>
            <person name="Joly D."/>
            <person name="Goldberg J."/>
            <person name="Young S."/>
            <person name="Zeng Q."/>
            <person name="Fellers J."/>
        </authorList>
    </citation>
    <scope>NUCLEOTIDE SEQUENCE [LARGE SCALE GENOMIC DNA]</scope>
    <source>
        <strain evidence="2">1-1 BBBD Race 1</strain>
    </source>
</reference>
<reference evidence="2" key="1">
    <citation type="submission" date="2009-11" db="EMBL/GenBank/DDBJ databases">
        <authorList>
            <consortium name="The Broad Institute Genome Sequencing Platform"/>
            <person name="Ward D."/>
            <person name="Feldgarden M."/>
            <person name="Earl A."/>
            <person name="Young S.K."/>
            <person name="Zeng Q."/>
            <person name="Koehrsen M."/>
            <person name="Alvarado L."/>
            <person name="Berlin A."/>
            <person name="Bochicchio J."/>
            <person name="Borenstein D."/>
            <person name="Chapman S.B."/>
            <person name="Chen Z."/>
            <person name="Engels R."/>
            <person name="Freedman E."/>
            <person name="Gellesch M."/>
            <person name="Goldberg J."/>
            <person name="Griggs A."/>
            <person name="Gujja S."/>
            <person name="Heilman E."/>
            <person name="Heiman D."/>
            <person name="Hepburn T."/>
            <person name="Howarth C."/>
            <person name="Jen D."/>
            <person name="Larson L."/>
            <person name="Lewis B."/>
            <person name="Mehta T."/>
            <person name="Park D."/>
            <person name="Pearson M."/>
            <person name="Roberts A."/>
            <person name="Saif S."/>
            <person name="Shea T."/>
            <person name="Shenoy N."/>
            <person name="Sisk P."/>
            <person name="Stolte C."/>
            <person name="Sykes S."/>
            <person name="Thomson T."/>
            <person name="Walk T."/>
            <person name="White J."/>
            <person name="Yandava C."/>
            <person name="Izard J."/>
            <person name="Baranova O.V."/>
            <person name="Blanton J.M."/>
            <person name="Tanner A.C."/>
            <person name="Dewhirst F.E."/>
            <person name="Haas B."/>
            <person name="Nusbaum C."/>
            <person name="Birren B."/>
        </authorList>
    </citation>
    <scope>NUCLEOTIDE SEQUENCE [LARGE SCALE GENOMIC DNA]</scope>
    <source>
        <strain evidence="2">1-1 BBBD Race 1</strain>
    </source>
</reference>
<reference evidence="3" key="4">
    <citation type="submission" date="2025-05" db="UniProtKB">
        <authorList>
            <consortium name="EnsemblFungi"/>
        </authorList>
    </citation>
    <scope>IDENTIFICATION</scope>
    <source>
        <strain evidence="3">isolate 1-1 / race 1 (BBBD)</strain>
    </source>
</reference>
<organism evidence="2">
    <name type="scientific">Puccinia triticina (isolate 1-1 / race 1 (BBBD))</name>
    <name type="common">Brown leaf rust fungus</name>
    <dbReference type="NCBI Taxonomy" id="630390"/>
    <lineage>
        <taxon>Eukaryota</taxon>
        <taxon>Fungi</taxon>
        <taxon>Dikarya</taxon>
        <taxon>Basidiomycota</taxon>
        <taxon>Pucciniomycotina</taxon>
        <taxon>Pucciniomycetes</taxon>
        <taxon>Pucciniales</taxon>
        <taxon>Pucciniaceae</taxon>
        <taxon>Puccinia</taxon>
    </lineage>
</organism>
<proteinExistence type="predicted"/>
<evidence type="ECO:0000313" key="4">
    <source>
        <dbReference type="Proteomes" id="UP000005240"/>
    </source>
</evidence>
<dbReference type="AlphaFoldDB" id="A0A180H3B1"/>
<evidence type="ECO:0000256" key="1">
    <source>
        <dbReference type="SAM" id="MobiDB-lite"/>
    </source>
</evidence>
<accession>A0A180H3B1</accession>
<dbReference type="EMBL" id="ADAS02000005">
    <property type="protein sequence ID" value="OAV98853.1"/>
    <property type="molecule type" value="Genomic_DNA"/>
</dbReference>
<feature type="region of interest" description="Disordered" evidence="1">
    <location>
        <begin position="1"/>
        <end position="24"/>
    </location>
</feature>
<gene>
    <name evidence="2" type="ORF">PTTG_25538</name>
</gene>
<reference evidence="3 4" key="3">
    <citation type="journal article" date="2017" name="G3 (Bethesda)">
        <title>Comparative analysis highlights variable genome content of wheat rusts and divergence of the mating loci.</title>
        <authorList>
            <person name="Cuomo C.A."/>
            <person name="Bakkeren G."/>
            <person name="Khalil H.B."/>
            <person name="Panwar V."/>
            <person name="Joly D."/>
            <person name="Linning R."/>
            <person name="Sakthikumar S."/>
            <person name="Song X."/>
            <person name="Adiconis X."/>
            <person name="Fan L."/>
            <person name="Goldberg J.M."/>
            <person name="Levin J.Z."/>
            <person name="Young S."/>
            <person name="Zeng Q."/>
            <person name="Anikster Y."/>
            <person name="Bruce M."/>
            <person name="Wang M."/>
            <person name="Yin C."/>
            <person name="McCallum B."/>
            <person name="Szabo L.J."/>
            <person name="Hulbert S."/>
            <person name="Chen X."/>
            <person name="Fellers J.P."/>
        </authorList>
    </citation>
    <scope>NUCLEOTIDE SEQUENCE</scope>
    <source>
        <strain evidence="4">Isolate 1-1 / race 1 (BBBD)</strain>
        <strain evidence="3">isolate 1-1 / race 1 (BBBD)</strain>
    </source>
</reference>
<dbReference type="EnsemblFungi" id="PTTG_25538-t43_1">
    <property type="protein sequence ID" value="PTTG_25538-t43_1-p1"/>
    <property type="gene ID" value="PTTG_25538"/>
</dbReference>
<name>A0A180H3B1_PUCT1</name>
<keyword evidence="4" id="KW-1185">Reference proteome</keyword>
<protein>
    <submittedName>
        <fullName evidence="2 3">Uncharacterized protein</fullName>
    </submittedName>
</protein>
<sequence length="113" mass="12380">MQVLHKDPFSVSLGHGDDPGRRSAHLPLLSSSLRLLPLSGLTRRAAYKHEVLSRNPTINPLSCSTLHLFKRSDSYAPASSGFRNVSDQLNLQKLLDENLFSSSTNSTHTPSPS</sequence>
<evidence type="ECO:0000313" key="3">
    <source>
        <dbReference type="EnsemblFungi" id="PTTG_25538-t43_1-p1"/>
    </source>
</evidence>
<dbReference type="VEuPathDB" id="FungiDB:PTTG_25538"/>
<evidence type="ECO:0000313" key="2">
    <source>
        <dbReference type="EMBL" id="OAV98853.1"/>
    </source>
</evidence>
<dbReference type="Proteomes" id="UP000005240">
    <property type="component" value="Unassembled WGS sequence"/>
</dbReference>